<organism evidence="3 4">
    <name type="scientific">Trichogramma brassicae</name>
    <dbReference type="NCBI Taxonomy" id="86971"/>
    <lineage>
        <taxon>Eukaryota</taxon>
        <taxon>Metazoa</taxon>
        <taxon>Ecdysozoa</taxon>
        <taxon>Arthropoda</taxon>
        <taxon>Hexapoda</taxon>
        <taxon>Insecta</taxon>
        <taxon>Pterygota</taxon>
        <taxon>Neoptera</taxon>
        <taxon>Endopterygota</taxon>
        <taxon>Hymenoptera</taxon>
        <taxon>Apocrita</taxon>
        <taxon>Proctotrupomorpha</taxon>
        <taxon>Chalcidoidea</taxon>
        <taxon>Trichogrammatidae</taxon>
        <taxon>Trichogramma</taxon>
    </lineage>
</organism>
<sequence length="1208" mass="135075">MSNGFEIRNRPPQPKPGGKGDGSKNNHVQNHLEDRPASVPVVLTHQQYHHDGGTMLDRMQLTQPIAIHPTATGFPQDYASGPPSGQYPMYVSRDGTGSYRDPLYGGPQSVSLVAPQATYVTQPPQTLPPQPAGPAPYFSANKNAGGLPLLNSGYVRFAPPQMHYNQYTQALQQQQSQQQQPSSNQHSPNPQRLSQEYPGQPICQPLAQNSAVGPQVDRSDKPPRGPKPMVPPRINSKITHDTGGGHRKCSSVDVTANQKPKGAADDGMNDCSVSSVTQESSGVGGNPAPVRTRQDGLYVDKKEISSQDAGSNDTTTATNMEQQRTVYVSKPEHRKSIGDISSHFQKRNDTITFTFPGDGSGQQQEPSPAALLNHRKSLANITTTEPLLPTEQRKQLQDVRKSPMPNLPTGMPKSILISGERKSVEWSSLSQNQRMSIPQENRRSEYYDDHRRSPMTVMAADDVRRSPKVFTMPHDERNNQKSPNNMPQAAQSFEQTRAELALWAEQRQRQEIESRVVAGSNRAMYTTSPRTRCQSEERRPEGSGRNYARGDKGDIMSQSAFQPIPSINQNSLMEQRRHLRHVSADLTKRMELNHRKELEDQQQPLTGSVMNLGTTGSLTCTSNVTTQHHSNSCCQHDQQKLPMTIVTDYNDGPATKHSQEPSDHIIHSHHKKKHHHKSQENSLNHIEHLQERPDSQMSQKSASSSQYYNHQQHNINFIAEKLNQCERQQNDLQAKLQSIQNHNEIMEKVAQMQAQAGDYAGRLHNLHLAEKFAQKQSSEFSCVERMSEQEQTNQIILNQCINASRQLHNQALIPTVPAAAVGATPQLHPSGYYITSERLSPGRSLQFQQQDDDSDLSDSIHIPSISQMPLPSLSQFDRADVWARAPYSQRMQANCVDNLDSVAMQQQMNFTGTMKKVPPEKPPRTSLVVQSPDNEVHIRIQWQPLLGRMITLCVATASSDGDVLLFSACSFRRKILFFSACFLIECSNRSQPAIGLKHTSKARQLQQLVDTLVVHTREQYMYQCSTIVVVKAYGFHRAIGELTRQSPNALSFVSKLNIGSDQFCKKICKRLISQDLIIGIGEHTRKSPRSLSFVSKLDLGFDQICKKICKRLMSQDLMINETSIIERESKKENLRTDLTVGLPEISPIPSGSRTRSGRCIKKRQSTQIEDESSEESVDEDEYNPSGKEDQDSESSSDEDVEQKADLAE</sequence>
<feature type="compositionally biased region" description="Polar residues" evidence="2">
    <location>
        <begin position="271"/>
        <end position="281"/>
    </location>
</feature>
<feature type="region of interest" description="Disordered" evidence="2">
    <location>
        <begin position="526"/>
        <end position="554"/>
    </location>
</feature>
<gene>
    <name evidence="3" type="ORF">TBRA_LOCUS6894</name>
</gene>
<accession>A0A6H5IEU1</accession>
<feature type="region of interest" description="Disordered" evidence="2">
    <location>
        <begin position="649"/>
        <end position="681"/>
    </location>
</feature>
<feature type="coiled-coil region" evidence="1">
    <location>
        <begin position="715"/>
        <end position="742"/>
    </location>
</feature>
<proteinExistence type="predicted"/>
<feature type="compositionally biased region" description="Basic residues" evidence="2">
    <location>
        <begin position="667"/>
        <end position="677"/>
    </location>
</feature>
<feature type="compositionally biased region" description="Basic residues" evidence="2">
    <location>
        <begin position="1155"/>
        <end position="1164"/>
    </location>
</feature>
<evidence type="ECO:0000256" key="1">
    <source>
        <dbReference type="SAM" id="Coils"/>
    </source>
</evidence>
<feature type="compositionally biased region" description="Low complexity" evidence="2">
    <location>
        <begin position="172"/>
        <end position="191"/>
    </location>
</feature>
<dbReference type="AlphaFoldDB" id="A0A6H5IEU1"/>
<feature type="region of interest" description="Disordered" evidence="2">
    <location>
        <begin position="169"/>
        <end position="292"/>
    </location>
</feature>
<feature type="compositionally biased region" description="Basic and acidic residues" evidence="2">
    <location>
        <begin position="657"/>
        <end position="666"/>
    </location>
</feature>
<evidence type="ECO:0000313" key="4">
    <source>
        <dbReference type="Proteomes" id="UP000479190"/>
    </source>
</evidence>
<protein>
    <submittedName>
        <fullName evidence="3">Uncharacterized protein</fullName>
    </submittedName>
</protein>
<dbReference type="Proteomes" id="UP000479190">
    <property type="component" value="Unassembled WGS sequence"/>
</dbReference>
<reference evidence="3 4" key="1">
    <citation type="submission" date="2020-02" db="EMBL/GenBank/DDBJ databases">
        <authorList>
            <person name="Ferguson B K."/>
        </authorList>
    </citation>
    <scope>NUCLEOTIDE SEQUENCE [LARGE SCALE GENOMIC DNA]</scope>
</reference>
<feature type="region of interest" description="Disordered" evidence="2">
    <location>
        <begin position="423"/>
        <end position="445"/>
    </location>
</feature>
<feature type="compositionally biased region" description="Basic and acidic residues" evidence="2">
    <location>
        <begin position="533"/>
        <end position="554"/>
    </location>
</feature>
<keyword evidence="1" id="KW-0175">Coiled coil</keyword>
<evidence type="ECO:0000256" key="2">
    <source>
        <dbReference type="SAM" id="MobiDB-lite"/>
    </source>
</evidence>
<evidence type="ECO:0000313" key="3">
    <source>
        <dbReference type="EMBL" id="CAB0034996.1"/>
    </source>
</evidence>
<name>A0A6H5IEU1_9HYME</name>
<feature type="compositionally biased region" description="Acidic residues" evidence="2">
    <location>
        <begin position="1168"/>
        <end position="1182"/>
    </location>
</feature>
<feature type="compositionally biased region" description="Acidic residues" evidence="2">
    <location>
        <begin position="1190"/>
        <end position="1200"/>
    </location>
</feature>
<feature type="region of interest" description="Disordered" evidence="2">
    <location>
        <begin position="1141"/>
        <end position="1208"/>
    </location>
</feature>
<feature type="region of interest" description="Disordered" evidence="2">
    <location>
        <begin position="1"/>
        <end position="38"/>
    </location>
</feature>
<feature type="compositionally biased region" description="Polar residues" evidence="2">
    <location>
        <begin position="425"/>
        <end position="439"/>
    </location>
</feature>
<dbReference type="EMBL" id="CADCXV010000766">
    <property type="protein sequence ID" value="CAB0034996.1"/>
    <property type="molecule type" value="Genomic_DNA"/>
</dbReference>
<dbReference type="OrthoDB" id="20825at2759"/>
<keyword evidence="4" id="KW-1185">Reference proteome</keyword>